<dbReference type="Gene3D" id="2.20.130.30">
    <property type="entry name" value="Protein of unknown function DUF2782"/>
    <property type="match status" value="1"/>
</dbReference>
<proteinExistence type="predicted"/>
<reference evidence="1" key="1">
    <citation type="submission" date="2018-06" db="EMBL/GenBank/DDBJ databases">
        <authorList>
            <person name="Zhirakovskaya E."/>
        </authorList>
    </citation>
    <scope>NUCLEOTIDE SEQUENCE</scope>
</reference>
<sequence length="103" mass="11789">MNMRYGVVLFLLCVAPLWAQDALQQQIVDEASEVLEPKVTIHEDDRGVVEEYRLNGSLYMIKVTPAVGVAYYLVDADGDGELESRRNELDPDVMIPAWMIFRW</sequence>
<organism evidence="1">
    <name type="scientific">hydrothermal vent metagenome</name>
    <dbReference type="NCBI Taxonomy" id="652676"/>
    <lineage>
        <taxon>unclassified sequences</taxon>
        <taxon>metagenomes</taxon>
        <taxon>ecological metagenomes</taxon>
    </lineage>
</organism>
<gene>
    <name evidence="1" type="ORF">MNBD_GAMMA18-1664</name>
</gene>
<dbReference type="EMBL" id="UOFP01000285">
    <property type="protein sequence ID" value="VAW89680.1"/>
    <property type="molecule type" value="Genomic_DNA"/>
</dbReference>
<dbReference type="InterPro" id="IPR021357">
    <property type="entry name" value="DUF2782"/>
</dbReference>
<dbReference type="Pfam" id="PF11191">
    <property type="entry name" value="DUF2782"/>
    <property type="match status" value="1"/>
</dbReference>
<dbReference type="AlphaFoldDB" id="A0A3B0ZKP4"/>
<evidence type="ECO:0000313" key="1">
    <source>
        <dbReference type="EMBL" id="VAW89680.1"/>
    </source>
</evidence>
<evidence type="ECO:0008006" key="2">
    <source>
        <dbReference type="Google" id="ProtNLM"/>
    </source>
</evidence>
<accession>A0A3B0ZKP4</accession>
<protein>
    <recommendedName>
        <fullName evidence="2">DUF2782 domain-containing protein</fullName>
    </recommendedName>
</protein>
<name>A0A3B0ZKP4_9ZZZZ</name>